<dbReference type="FunFam" id="3.20.20.540:FF:000001">
    <property type="entry name" value="Phosphomethylpyrimidine synthase"/>
    <property type="match status" value="1"/>
</dbReference>
<accession>A0A388TEL2</accession>
<dbReference type="Gene3D" id="3.20.20.540">
    <property type="entry name" value="Radical SAM ThiC family, central domain"/>
    <property type="match status" value="1"/>
</dbReference>
<keyword evidence="3" id="KW-0949">S-adenosyl-L-methionine</keyword>
<dbReference type="NCBIfam" id="NF009895">
    <property type="entry name" value="PRK13352.1"/>
    <property type="match status" value="1"/>
</dbReference>
<dbReference type="GO" id="GO:0051539">
    <property type="term" value="F:4 iron, 4 sulfur cluster binding"/>
    <property type="evidence" value="ECO:0007669"/>
    <property type="project" value="UniProtKB-KW"/>
</dbReference>
<organism evidence="10 11">
    <name type="scientific">Termititenax aidoneus</name>
    <dbReference type="NCBI Taxonomy" id="2218524"/>
    <lineage>
        <taxon>Bacteria</taxon>
        <taxon>Bacillati</taxon>
        <taxon>Candidatus Margulisiibacteriota</taxon>
        <taxon>Candidatus Termititenacia</taxon>
        <taxon>Candidatus Termititenacales</taxon>
        <taxon>Candidatus Termititenacaceae</taxon>
        <taxon>Candidatus Termititenax</taxon>
    </lineage>
</organism>
<evidence type="ECO:0000256" key="5">
    <source>
        <dbReference type="ARBA" id="ARBA00022833"/>
    </source>
</evidence>
<dbReference type="AlphaFoldDB" id="A0A388TEL2"/>
<sequence length="414" mass="45355">MTTQREYALANKITPQMTVAAEYEQIPARKILQGLKSGRIALVKNKNRAIRPMAVGENCLTKVNANIGTSKLRSTIQAELAKLKACAQYGADAVMDLSTGGDLDGTRRTLLGKTKLCFGTVPIYQLMCESRSGLDGDALLEIIRKHCAQGVDFITVHCGVTREVAALLKRYPRVTGVVSRGGSYIHKWLNKTSQENPLYERFDELCEIAYEYDVTLSLGDGLRPGCLADAHDKAQIKELEILGKLTRRAWRKNVQVMIEGPGHVPYDQIARSMRLEKKLCRGAPFYVLGPLTTDIAAGYDHIAGAIGGTLAAVNGADFLCYVTPAEHLGLPDLQDVRDGILASRIAAHSADLVKYPERSAARDLAMARARKALDWNAQFKLALDSAKARSVRLAKGQNVKECTMCGDLCSMREM</sequence>
<dbReference type="SFLD" id="SFLDS00113">
    <property type="entry name" value="Radical_SAM_Phosphomethylpyrim"/>
    <property type="match status" value="1"/>
</dbReference>
<dbReference type="Proteomes" id="UP000269352">
    <property type="component" value="Unassembled WGS sequence"/>
</dbReference>
<keyword evidence="2" id="KW-0004">4Fe-4S</keyword>
<keyword evidence="11" id="KW-1185">Reference proteome</keyword>
<evidence type="ECO:0000256" key="2">
    <source>
        <dbReference type="ARBA" id="ARBA00022485"/>
    </source>
</evidence>
<dbReference type="GO" id="GO:0005829">
    <property type="term" value="C:cytosol"/>
    <property type="evidence" value="ECO:0007669"/>
    <property type="project" value="TreeGrafter"/>
</dbReference>
<evidence type="ECO:0000256" key="8">
    <source>
        <dbReference type="ARBA" id="ARBA00023239"/>
    </source>
</evidence>
<gene>
    <name evidence="10" type="primary">thiC</name>
    <name evidence="10" type="ORF">NO1_1595</name>
</gene>
<dbReference type="SFLD" id="SFLDG01114">
    <property type="entry name" value="phosphomethylpyrimidine_syntha"/>
    <property type="match status" value="1"/>
</dbReference>
<evidence type="ECO:0000256" key="7">
    <source>
        <dbReference type="ARBA" id="ARBA00023014"/>
    </source>
</evidence>
<evidence type="ECO:0000313" key="11">
    <source>
        <dbReference type="Proteomes" id="UP000269352"/>
    </source>
</evidence>
<dbReference type="NCBIfam" id="TIGR00190">
    <property type="entry name" value="thiC"/>
    <property type="match status" value="1"/>
</dbReference>
<proteinExistence type="predicted"/>
<keyword evidence="8" id="KW-0456">Lyase</keyword>
<comment type="cofactor">
    <cofactor evidence="1">
        <name>[4Fe-4S] cluster</name>
        <dbReference type="ChEBI" id="CHEBI:49883"/>
    </cofactor>
</comment>
<evidence type="ECO:0000256" key="9">
    <source>
        <dbReference type="NCBIfam" id="TIGR00190"/>
    </source>
</evidence>
<dbReference type="SFLD" id="SFLDF00407">
    <property type="entry name" value="phosphomethylpyrimidine_syntha"/>
    <property type="match status" value="1"/>
</dbReference>
<protein>
    <recommendedName>
        <fullName evidence="9">Phosphomethylpyrimidine synthase</fullName>
        <ecNumber evidence="9">4.1.99.17</ecNumber>
    </recommendedName>
</protein>
<dbReference type="GO" id="GO:0009228">
    <property type="term" value="P:thiamine biosynthetic process"/>
    <property type="evidence" value="ECO:0007669"/>
    <property type="project" value="UniProtKB-UniRule"/>
</dbReference>
<dbReference type="Gene3D" id="6.10.250.620">
    <property type="match status" value="1"/>
</dbReference>
<dbReference type="EC" id="4.1.99.17" evidence="9"/>
<dbReference type="GO" id="GO:0070284">
    <property type="term" value="F:phosphomethylpyrimidine synthase activity"/>
    <property type="evidence" value="ECO:0007669"/>
    <property type="project" value="UniProtKB-EC"/>
</dbReference>
<evidence type="ECO:0000256" key="3">
    <source>
        <dbReference type="ARBA" id="ARBA00022691"/>
    </source>
</evidence>
<dbReference type="Pfam" id="PF01964">
    <property type="entry name" value="ThiC_Rad_SAM"/>
    <property type="match status" value="1"/>
</dbReference>
<keyword evidence="7" id="KW-0411">Iron-sulfur</keyword>
<dbReference type="InterPro" id="IPR038521">
    <property type="entry name" value="ThiC/Bza_core_dom"/>
</dbReference>
<dbReference type="InterPro" id="IPR002817">
    <property type="entry name" value="ThiC/BzaA/B"/>
</dbReference>
<dbReference type="PANTHER" id="PTHR30557">
    <property type="entry name" value="THIAMINE BIOSYNTHESIS PROTEIN THIC"/>
    <property type="match status" value="1"/>
</dbReference>
<keyword evidence="5" id="KW-0862">Zinc</keyword>
<dbReference type="PANTHER" id="PTHR30557:SF1">
    <property type="entry name" value="PHOSPHOMETHYLPYRIMIDINE SYNTHASE, CHLOROPLASTIC"/>
    <property type="match status" value="1"/>
</dbReference>
<evidence type="ECO:0000256" key="6">
    <source>
        <dbReference type="ARBA" id="ARBA00023004"/>
    </source>
</evidence>
<keyword evidence="6" id="KW-0408">Iron</keyword>
<keyword evidence="4" id="KW-0479">Metal-binding</keyword>
<dbReference type="EMBL" id="BGZN01000045">
    <property type="protein sequence ID" value="GBR74417.1"/>
    <property type="molecule type" value="Genomic_DNA"/>
</dbReference>
<name>A0A388TEL2_TERA1</name>
<evidence type="ECO:0000256" key="1">
    <source>
        <dbReference type="ARBA" id="ARBA00001966"/>
    </source>
</evidence>
<dbReference type="GO" id="GO:0046872">
    <property type="term" value="F:metal ion binding"/>
    <property type="evidence" value="ECO:0007669"/>
    <property type="project" value="UniProtKB-KW"/>
</dbReference>
<reference evidence="10 11" key="1">
    <citation type="journal article" date="2019" name="ISME J.">
        <title>Genome analyses of uncultured TG2/ZB3 bacteria in 'Margulisbacteria' specifically attached to ectosymbiotic spirochetes of protists in the termite gut.</title>
        <authorList>
            <person name="Utami Y.D."/>
            <person name="Kuwahara H."/>
            <person name="Igai K."/>
            <person name="Murakami T."/>
            <person name="Sugaya K."/>
            <person name="Morikawa T."/>
            <person name="Nagura Y."/>
            <person name="Yuki M."/>
            <person name="Deevong P."/>
            <person name="Inoue T."/>
            <person name="Kihara K."/>
            <person name="Lo N."/>
            <person name="Yamada A."/>
            <person name="Ohkuma M."/>
            <person name="Hongoh Y."/>
        </authorList>
    </citation>
    <scope>NUCLEOTIDE SEQUENCE [LARGE SCALE GENOMIC DNA]</scope>
    <source>
        <strain evidence="10">NkOx7-01</strain>
    </source>
</reference>
<evidence type="ECO:0000256" key="4">
    <source>
        <dbReference type="ARBA" id="ARBA00022723"/>
    </source>
</evidence>
<comment type="caution">
    <text evidence="10">The sequence shown here is derived from an EMBL/GenBank/DDBJ whole genome shotgun (WGS) entry which is preliminary data.</text>
</comment>
<evidence type="ECO:0000313" key="10">
    <source>
        <dbReference type="EMBL" id="GBR74417.1"/>
    </source>
</evidence>